<protein>
    <submittedName>
        <fullName evidence="1">Putative serine/threonine/tyrosine-interacting protein</fullName>
    </submittedName>
</protein>
<dbReference type="RefSeq" id="WP_061429804.1">
    <property type="nucleotide sequence ID" value="NZ_CATNZX010000014.1"/>
</dbReference>
<geneLocation type="plasmid" evidence="1 2">
    <name>pJFP838A</name>
</geneLocation>
<proteinExistence type="predicted"/>
<accession>A0A140GRQ5</accession>
<dbReference type="InterPro" id="IPR016130">
    <property type="entry name" value="Tyr_Pase_AS"/>
</dbReference>
<name>A0A140GRQ5_CLOPF</name>
<dbReference type="PATRIC" id="fig|1502.177.peg.3507"/>
<reference evidence="1 2" key="1">
    <citation type="journal article" date="2016" name="PLoS ONE">
        <title>Plasmid Characterization and Chromosome Analysis of Two netF+ Clostridium perfringens Isolates Associated with Foal and Canine Necrotizing Enteritis.</title>
        <authorList>
            <person name="Mehdizadeh Gohari I."/>
            <person name="Kropinski A.M."/>
            <person name="Weese S.J."/>
            <person name="Parreira V.R."/>
            <person name="Whitehead A.E."/>
            <person name="Boerlin P."/>
            <person name="Prescott J.F."/>
        </authorList>
    </citation>
    <scope>NUCLEOTIDE SEQUENCE [LARGE SCALE GENOMIC DNA]</scope>
    <source>
        <strain evidence="1 2">JP838</strain>
        <plasmid evidence="2">Plasmid pJFP838A</plasmid>
    </source>
</reference>
<evidence type="ECO:0000313" key="2">
    <source>
        <dbReference type="Proteomes" id="UP000070260"/>
    </source>
</evidence>
<dbReference type="AlphaFoldDB" id="A0A140GRQ5"/>
<dbReference type="Proteomes" id="UP000070260">
    <property type="component" value="Plasmid pJFP838A"/>
</dbReference>
<dbReference type="SUPFAM" id="SSF52799">
    <property type="entry name" value="(Phosphotyrosine protein) phosphatases II"/>
    <property type="match status" value="1"/>
</dbReference>
<evidence type="ECO:0000313" key="1">
    <source>
        <dbReference type="EMBL" id="AMN31214.1"/>
    </source>
</evidence>
<keyword evidence="1" id="KW-0614">Plasmid</keyword>
<dbReference type="EMBL" id="CP013615">
    <property type="protein sequence ID" value="AMN31214.1"/>
    <property type="molecule type" value="Genomic_DNA"/>
</dbReference>
<dbReference type="OrthoDB" id="2006109at2"/>
<dbReference type="PROSITE" id="PS00383">
    <property type="entry name" value="TYR_PHOSPHATASE_1"/>
    <property type="match status" value="1"/>
</dbReference>
<dbReference type="Gene3D" id="3.90.190.10">
    <property type="entry name" value="Protein tyrosine phosphatase superfamily"/>
    <property type="match status" value="1"/>
</dbReference>
<organism evidence="1 2">
    <name type="scientific">Clostridium perfringens</name>
    <dbReference type="NCBI Taxonomy" id="1502"/>
    <lineage>
        <taxon>Bacteria</taxon>
        <taxon>Bacillati</taxon>
        <taxon>Bacillota</taxon>
        <taxon>Clostridia</taxon>
        <taxon>Eubacteriales</taxon>
        <taxon>Clostridiaceae</taxon>
        <taxon>Clostridium</taxon>
    </lineage>
</organism>
<sequence length="174" mass="20021">MKISVMSKIECERFSGEILKHKCIIISINDSGSNSNIKENKDILNILSLEFDDVIKEVPKCKLNTIEDCVSIKEFVDSYKDEVSEIVIHCTMGISRSSAVACVLSRYLNGDDYYLFKKGLYSPNILVYENMCRAFCLEFDKKDFKKKVKISDRIMNKRLKGYSQYGMDLSDIFS</sequence>
<dbReference type="InterPro" id="IPR029021">
    <property type="entry name" value="Prot-tyrosine_phosphatase-like"/>
</dbReference>
<gene>
    <name evidence="1" type="ORF">JFP838_pA0298</name>
</gene>